<name>A0A3B5AFJ1_9TELE</name>
<dbReference type="Ensembl" id="ENSSPAT00000020538.1">
    <property type="protein sequence ID" value="ENSSPAP00000020223.1"/>
    <property type="gene ID" value="ENSSPAG00000015265.1"/>
</dbReference>
<dbReference type="STRING" id="144197.ENSSPAP00000020223"/>
<dbReference type="AlphaFoldDB" id="A0A3B5AFJ1"/>
<dbReference type="Gene3D" id="2.40.10.10">
    <property type="entry name" value="Trypsin-like serine proteases"/>
    <property type="match status" value="1"/>
</dbReference>
<dbReference type="GO" id="GO:0004252">
    <property type="term" value="F:serine-type endopeptidase activity"/>
    <property type="evidence" value="ECO:0007669"/>
    <property type="project" value="InterPro"/>
</dbReference>
<protein>
    <recommendedName>
        <fullName evidence="2">Peptidase S1 domain-containing protein</fullName>
    </recommendedName>
</protein>
<evidence type="ECO:0000313" key="3">
    <source>
        <dbReference type="Ensembl" id="ENSSPAP00000020223.1"/>
    </source>
</evidence>
<dbReference type="SUPFAM" id="SSF50494">
    <property type="entry name" value="Trypsin-like serine proteases"/>
    <property type="match status" value="1"/>
</dbReference>
<dbReference type="InterPro" id="IPR001254">
    <property type="entry name" value="Trypsin_dom"/>
</dbReference>
<sequence>IDVSVLELETPLSFGSHIQPVCLPSPSHVFSPGQSCVVSGWGIPCVSCAGRLWRTSGV</sequence>
<evidence type="ECO:0000259" key="2">
    <source>
        <dbReference type="Pfam" id="PF00089"/>
    </source>
</evidence>
<dbReference type="InterPro" id="IPR043504">
    <property type="entry name" value="Peptidase_S1_PA_chymotrypsin"/>
</dbReference>
<dbReference type="PANTHER" id="PTHR24253">
    <property type="entry name" value="TRANSMEMBRANE PROTEASE SERINE"/>
    <property type="match status" value="1"/>
</dbReference>
<dbReference type="GO" id="GO:0006508">
    <property type="term" value="P:proteolysis"/>
    <property type="evidence" value="ECO:0007669"/>
    <property type="project" value="InterPro"/>
</dbReference>
<keyword evidence="1" id="KW-1015">Disulfide bond</keyword>
<feature type="domain" description="Peptidase S1" evidence="2">
    <location>
        <begin position="2"/>
        <end position="43"/>
    </location>
</feature>
<reference evidence="3" key="1">
    <citation type="submission" date="2023-09" db="UniProtKB">
        <authorList>
            <consortium name="Ensembl"/>
        </authorList>
    </citation>
    <scope>IDENTIFICATION</scope>
</reference>
<evidence type="ECO:0000256" key="1">
    <source>
        <dbReference type="ARBA" id="ARBA00023157"/>
    </source>
</evidence>
<organism evidence="3">
    <name type="scientific">Stegastes partitus</name>
    <name type="common">bicolor damselfish</name>
    <dbReference type="NCBI Taxonomy" id="144197"/>
    <lineage>
        <taxon>Eukaryota</taxon>
        <taxon>Metazoa</taxon>
        <taxon>Chordata</taxon>
        <taxon>Craniata</taxon>
        <taxon>Vertebrata</taxon>
        <taxon>Euteleostomi</taxon>
        <taxon>Actinopterygii</taxon>
        <taxon>Neopterygii</taxon>
        <taxon>Teleostei</taxon>
        <taxon>Neoteleostei</taxon>
        <taxon>Acanthomorphata</taxon>
        <taxon>Ovalentaria</taxon>
        <taxon>Pomacentridae</taxon>
        <taxon>Stegastes</taxon>
    </lineage>
</organism>
<accession>A0A3B5AFJ1</accession>
<proteinExistence type="predicted"/>
<dbReference type="Pfam" id="PF00089">
    <property type="entry name" value="Trypsin"/>
    <property type="match status" value="1"/>
</dbReference>
<dbReference type="InterPro" id="IPR009003">
    <property type="entry name" value="Peptidase_S1_PA"/>
</dbReference>
<dbReference type="PANTHER" id="PTHR24253:SF81">
    <property type="entry name" value="TRANSMEMBRANE PROTEASE SERINE 9"/>
    <property type="match status" value="1"/>
</dbReference>